<dbReference type="InterPro" id="IPR009057">
    <property type="entry name" value="Homeodomain-like_sf"/>
</dbReference>
<dbReference type="InterPro" id="IPR002818">
    <property type="entry name" value="DJ-1/PfpI"/>
</dbReference>
<dbReference type="SUPFAM" id="SSF52317">
    <property type="entry name" value="Class I glutamine amidotransferase-like"/>
    <property type="match status" value="1"/>
</dbReference>
<dbReference type="SUPFAM" id="SSF46689">
    <property type="entry name" value="Homeodomain-like"/>
    <property type="match status" value="2"/>
</dbReference>
<dbReference type="InterPro" id="IPR018060">
    <property type="entry name" value="HTH_AraC"/>
</dbReference>
<keyword evidence="2" id="KW-0804">Transcription</keyword>
<dbReference type="CDD" id="cd03136">
    <property type="entry name" value="GATase1_AraC_ArgR_like"/>
    <property type="match status" value="1"/>
</dbReference>
<keyword evidence="4" id="KW-0238">DNA-binding</keyword>
<dbReference type="OrthoDB" id="9793400at2"/>
<name>A0A521BHJ2_9RHOB</name>
<dbReference type="InterPro" id="IPR052158">
    <property type="entry name" value="INH-QAR"/>
</dbReference>
<dbReference type="InterPro" id="IPR029062">
    <property type="entry name" value="Class_I_gatase-like"/>
</dbReference>
<dbReference type="SMART" id="SM00342">
    <property type="entry name" value="HTH_ARAC"/>
    <property type="match status" value="1"/>
</dbReference>
<dbReference type="Pfam" id="PF01965">
    <property type="entry name" value="DJ-1_PfpI"/>
    <property type="match status" value="1"/>
</dbReference>
<dbReference type="GO" id="GO:0043565">
    <property type="term" value="F:sequence-specific DNA binding"/>
    <property type="evidence" value="ECO:0007669"/>
    <property type="project" value="InterPro"/>
</dbReference>
<keyword evidence="5" id="KW-1185">Reference proteome</keyword>
<reference evidence="4 5" key="1">
    <citation type="submission" date="2017-05" db="EMBL/GenBank/DDBJ databases">
        <authorList>
            <person name="Varghese N."/>
            <person name="Submissions S."/>
        </authorList>
    </citation>
    <scope>NUCLEOTIDE SEQUENCE [LARGE SCALE GENOMIC DNA]</scope>
    <source>
        <strain evidence="4 5">DSM 100094</strain>
    </source>
</reference>
<gene>
    <name evidence="4" type="ORF">SAMN06265221_102298</name>
</gene>
<dbReference type="AlphaFoldDB" id="A0A521BHJ2"/>
<dbReference type="Pfam" id="PF12833">
    <property type="entry name" value="HTH_18"/>
    <property type="match status" value="1"/>
</dbReference>
<sequence length="307" mass="33096">MVRVGFLLFDGFSNMVLSCLLEPLRAVRDQAGIDIRWQVLTPEGGPVRSSSGLAVAPDGAAAGAYDLLIVVAGYGYRDHAAGAGLRRVSSLSRQSRIVVGADSGAWLIAAAGLLDGQRATLHWSLLTEFAEGFPDIQVDGTPYVMQGRVWSCGGAASALDLMLAFIAERFGQANAFIASSMFLHDADRQQGGASGLGLPRKGTARLRQAMNLMIETIEDPLPLPRIAARTGVSLSKLDRLFRAEVGMAPGRYFQMLRLSQARELAASTELDLREIALRCGYADAPALSKAFRRAYGHPIRQDRRPRP</sequence>
<evidence type="ECO:0000256" key="1">
    <source>
        <dbReference type="ARBA" id="ARBA00023015"/>
    </source>
</evidence>
<evidence type="ECO:0000313" key="4">
    <source>
        <dbReference type="EMBL" id="SMO46608.1"/>
    </source>
</evidence>
<dbReference type="Gene3D" id="1.10.10.60">
    <property type="entry name" value="Homeodomain-like"/>
    <property type="match status" value="2"/>
</dbReference>
<dbReference type="Proteomes" id="UP000319014">
    <property type="component" value="Unassembled WGS sequence"/>
</dbReference>
<dbReference type="EMBL" id="FXTK01000002">
    <property type="protein sequence ID" value="SMO46608.1"/>
    <property type="molecule type" value="Genomic_DNA"/>
</dbReference>
<dbReference type="PANTHER" id="PTHR43130">
    <property type="entry name" value="ARAC-FAMILY TRANSCRIPTIONAL REGULATOR"/>
    <property type="match status" value="1"/>
</dbReference>
<keyword evidence="1" id="KW-0805">Transcription regulation</keyword>
<dbReference type="Gene3D" id="3.40.50.880">
    <property type="match status" value="1"/>
</dbReference>
<dbReference type="PANTHER" id="PTHR43130:SF3">
    <property type="entry name" value="HTH-TYPE TRANSCRIPTIONAL REGULATOR RV1931C"/>
    <property type="match status" value="1"/>
</dbReference>
<evidence type="ECO:0000256" key="2">
    <source>
        <dbReference type="ARBA" id="ARBA00023163"/>
    </source>
</evidence>
<evidence type="ECO:0000313" key="5">
    <source>
        <dbReference type="Proteomes" id="UP000319014"/>
    </source>
</evidence>
<proteinExistence type="predicted"/>
<accession>A0A521BHJ2</accession>
<dbReference type="RefSeq" id="WP_142661830.1">
    <property type="nucleotide sequence ID" value="NZ_FXTK01000002.1"/>
</dbReference>
<protein>
    <submittedName>
        <fullName evidence="4">Transcriptional regulator GlxA family, contains an amidase domain and an AraC-type DNA-binding HTH domain</fullName>
    </submittedName>
</protein>
<feature type="domain" description="HTH araC/xylS-type" evidence="3">
    <location>
        <begin position="207"/>
        <end position="305"/>
    </location>
</feature>
<dbReference type="GO" id="GO:0003700">
    <property type="term" value="F:DNA-binding transcription factor activity"/>
    <property type="evidence" value="ECO:0007669"/>
    <property type="project" value="InterPro"/>
</dbReference>
<dbReference type="PROSITE" id="PS01124">
    <property type="entry name" value="HTH_ARAC_FAMILY_2"/>
    <property type="match status" value="1"/>
</dbReference>
<organism evidence="4 5">
    <name type="scientific">Paracoccus laeviglucosivorans</name>
    <dbReference type="NCBI Taxonomy" id="1197861"/>
    <lineage>
        <taxon>Bacteria</taxon>
        <taxon>Pseudomonadati</taxon>
        <taxon>Pseudomonadota</taxon>
        <taxon>Alphaproteobacteria</taxon>
        <taxon>Rhodobacterales</taxon>
        <taxon>Paracoccaceae</taxon>
        <taxon>Paracoccus</taxon>
    </lineage>
</organism>
<evidence type="ECO:0000259" key="3">
    <source>
        <dbReference type="PROSITE" id="PS01124"/>
    </source>
</evidence>